<dbReference type="InterPro" id="IPR012296">
    <property type="entry name" value="Nuclease_put_TT1808"/>
</dbReference>
<dbReference type="RefSeq" id="WP_254422117.1">
    <property type="nucleotide sequence ID" value="NZ_BAAAJB010000055.1"/>
</dbReference>
<proteinExistence type="predicted"/>
<protein>
    <submittedName>
        <fullName evidence="2">Uma2 family endonuclease</fullName>
    </submittedName>
</protein>
<name>A0ABY5DHD5_9ACTN</name>
<dbReference type="GO" id="GO:0004519">
    <property type="term" value="F:endonuclease activity"/>
    <property type="evidence" value="ECO:0007669"/>
    <property type="project" value="UniProtKB-KW"/>
</dbReference>
<dbReference type="InterPro" id="IPR008538">
    <property type="entry name" value="Uma2"/>
</dbReference>
<evidence type="ECO:0000313" key="3">
    <source>
        <dbReference type="Proteomes" id="UP001055940"/>
    </source>
</evidence>
<reference evidence="2" key="1">
    <citation type="submission" date="2022-06" db="EMBL/GenBank/DDBJ databases">
        <authorList>
            <person name="Ping M."/>
        </authorList>
    </citation>
    <scope>NUCLEOTIDE SEQUENCE</scope>
    <source>
        <strain evidence="2">JCM11759T</strain>
    </source>
</reference>
<feature type="domain" description="Putative restriction endonuclease" evidence="1">
    <location>
        <begin position="16"/>
        <end position="175"/>
    </location>
</feature>
<dbReference type="InterPro" id="IPR011335">
    <property type="entry name" value="Restrct_endonuc-II-like"/>
</dbReference>
<keyword evidence="2" id="KW-0255">Endonuclease</keyword>
<dbReference type="EMBL" id="CP099837">
    <property type="protein sequence ID" value="USY23452.1"/>
    <property type="molecule type" value="Genomic_DNA"/>
</dbReference>
<evidence type="ECO:0000259" key="1">
    <source>
        <dbReference type="Pfam" id="PF05685"/>
    </source>
</evidence>
<dbReference type="CDD" id="cd06260">
    <property type="entry name" value="DUF820-like"/>
    <property type="match status" value="1"/>
</dbReference>
<dbReference type="Gene3D" id="3.90.1570.10">
    <property type="entry name" value="tt1808, chain A"/>
    <property type="match status" value="1"/>
</dbReference>
<dbReference type="PANTHER" id="PTHR34107:SF4">
    <property type="entry name" value="SLL1222 PROTEIN"/>
    <property type="match status" value="1"/>
</dbReference>
<sequence>MSIRDTEASDQPLNVDDLARMPDDGRRYELVEGKLDVFPAPVFDHTCVVSRLTYHLTAEAPDEFTVLTGPGVNFNADRTHHRIPDLAVIRADAAERPYLTKPPLLAVEILSPESVLRDSNTKRAEYADFGIESYWIVNPHPDKVGISEMRLENGQYRDITQVYGEDVFETELPFPIRIVPHWLVADGPWKKHIGG</sequence>
<gene>
    <name evidence="2" type="ORF">NE857_28035</name>
</gene>
<keyword evidence="2" id="KW-0378">Hydrolase</keyword>
<organism evidence="2 3">
    <name type="scientific">Nocardiopsis exhalans</name>
    <dbReference type="NCBI Taxonomy" id="163604"/>
    <lineage>
        <taxon>Bacteria</taxon>
        <taxon>Bacillati</taxon>
        <taxon>Actinomycetota</taxon>
        <taxon>Actinomycetes</taxon>
        <taxon>Streptosporangiales</taxon>
        <taxon>Nocardiopsidaceae</taxon>
        <taxon>Nocardiopsis</taxon>
    </lineage>
</organism>
<accession>A0ABY5DHD5</accession>
<dbReference type="PANTHER" id="PTHR34107">
    <property type="entry name" value="SLL0198 PROTEIN-RELATED"/>
    <property type="match status" value="1"/>
</dbReference>
<keyword evidence="2" id="KW-0540">Nuclease</keyword>
<dbReference type="Pfam" id="PF05685">
    <property type="entry name" value="Uma2"/>
    <property type="match status" value="1"/>
</dbReference>
<dbReference type="SUPFAM" id="SSF52980">
    <property type="entry name" value="Restriction endonuclease-like"/>
    <property type="match status" value="1"/>
</dbReference>
<evidence type="ECO:0000313" key="2">
    <source>
        <dbReference type="EMBL" id="USY23452.1"/>
    </source>
</evidence>
<keyword evidence="3" id="KW-1185">Reference proteome</keyword>
<dbReference type="Proteomes" id="UP001055940">
    <property type="component" value="Chromosome"/>
</dbReference>